<proteinExistence type="predicted"/>
<dbReference type="Proteomes" id="UP000784294">
    <property type="component" value="Unassembled WGS sequence"/>
</dbReference>
<name>A0A3S5BF43_9PLAT</name>
<feature type="compositionally biased region" description="Basic and acidic residues" evidence="1">
    <location>
        <begin position="34"/>
        <end position="46"/>
    </location>
</feature>
<evidence type="ECO:0000256" key="1">
    <source>
        <dbReference type="SAM" id="MobiDB-lite"/>
    </source>
</evidence>
<accession>A0A3S5BF43</accession>
<dbReference type="AlphaFoldDB" id="A0A3S5BF43"/>
<dbReference type="EMBL" id="CAAALY010054178">
    <property type="protein sequence ID" value="VEL21998.1"/>
    <property type="molecule type" value="Genomic_DNA"/>
</dbReference>
<reference evidence="2" key="1">
    <citation type="submission" date="2018-11" db="EMBL/GenBank/DDBJ databases">
        <authorList>
            <consortium name="Pathogen Informatics"/>
        </authorList>
    </citation>
    <scope>NUCLEOTIDE SEQUENCE</scope>
</reference>
<sequence length="85" mass="9877">MQGQNKEWIKMRVLPTYRHDVHCPANQDSSKQPRCSDHQETDRTEGTPRGSQTSEERLMCLVTSYMSTAIRPHFVWLLACRSRNG</sequence>
<keyword evidence="3" id="KW-1185">Reference proteome</keyword>
<evidence type="ECO:0000313" key="3">
    <source>
        <dbReference type="Proteomes" id="UP000784294"/>
    </source>
</evidence>
<feature type="region of interest" description="Disordered" evidence="1">
    <location>
        <begin position="20"/>
        <end position="55"/>
    </location>
</feature>
<gene>
    <name evidence="2" type="ORF">PXEA_LOCUS15438</name>
</gene>
<comment type="caution">
    <text evidence="2">The sequence shown here is derived from an EMBL/GenBank/DDBJ whole genome shotgun (WGS) entry which is preliminary data.</text>
</comment>
<organism evidence="2 3">
    <name type="scientific">Protopolystoma xenopodis</name>
    <dbReference type="NCBI Taxonomy" id="117903"/>
    <lineage>
        <taxon>Eukaryota</taxon>
        <taxon>Metazoa</taxon>
        <taxon>Spiralia</taxon>
        <taxon>Lophotrochozoa</taxon>
        <taxon>Platyhelminthes</taxon>
        <taxon>Monogenea</taxon>
        <taxon>Polyopisthocotylea</taxon>
        <taxon>Polystomatidea</taxon>
        <taxon>Polystomatidae</taxon>
        <taxon>Protopolystoma</taxon>
    </lineage>
</organism>
<protein>
    <submittedName>
        <fullName evidence="2">Uncharacterized protein</fullName>
    </submittedName>
</protein>
<evidence type="ECO:0000313" key="2">
    <source>
        <dbReference type="EMBL" id="VEL21998.1"/>
    </source>
</evidence>